<sequence>MAEFLEWDAGKLAAALRGGDLSAEAVMVATLARVEARNPAVNAIVDLRDSEVLMAEARTADLVPVDARGALHGVPIAVKALADVKDMRTTQGSPLFANAIAESDSAFVARMRDAGAIFIGKTNVPEFGLGSHSYNPVHGVTLNPYDASRTAGGSSGGAGAALAMNMVALADGSDMMGSLRNPAGWNNVYGFRPSWGVVPKEVGAESFWQQLSTIGPMGRSPRDCALLLSVMAEAEPRVPFNMPAQDWTLPEACSVAGTRVGWLGDWGGAMPMEDGILPLCEDGLDVLREAGAVVEDVAPPFDAEVMFQSWSDLRAFALAGELAVLFEDETKRARLKSAAQWEIKRGMQMSAMELHHATRVRSNWFATVAKLFEAYEVLVLPVAQVFPFPAEWEWPKEIAGVEMDTYHRWMQVVVPASLLGLPTISVPVGFNAAGLPMGMQMIGAKGTDARVLEIAEAYHAATQWPHKRPPHIPNA</sequence>
<feature type="domain" description="Amidase" evidence="1">
    <location>
        <begin position="28"/>
        <end position="452"/>
    </location>
</feature>
<dbReference type="PANTHER" id="PTHR11895:SF76">
    <property type="entry name" value="INDOLEACETAMIDE HYDROLASE"/>
    <property type="match status" value="1"/>
</dbReference>
<evidence type="ECO:0000259" key="1">
    <source>
        <dbReference type="Pfam" id="PF01425"/>
    </source>
</evidence>
<dbReference type="InterPro" id="IPR036928">
    <property type="entry name" value="AS_sf"/>
</dbReference>
<dbReference type="NCBIfam" id="NF005686">
    <property type="entry name" value="PRK07486.1"/>
    <property type="match status" value="1"/>
</dbReference>
<keyword evidence="3" id="KW-1185">Reference proteome</keyword>
<gene>
    <name evidence="2" type="ORF">SAMN06265373_104247</name>
</gene>
<evidence type="ECO:0000313" key="3">
    <source>
        <dbReference type="Proteomes" id="UP001157961"/>
    </source>
</evidence>
<name>A0ABY1P1L2_9RHOB</name>
<protein>
    <submittedName>
        <fullName evidence="2">Amidase</fullName>
    </submittedName>
</protein>
<dbReference type="RefSeq" id="WP_283426201.1">
    <property type="nucleotide sequence ID" value="NZ_FXTY01000004.1"/>
</dbReference>
<dbReference type="InterPro" id="IPR023631">
    <property type="entry name" value="Amidase_dom"/>
</dbReference>
<accession>A0ABY1P1L2</accession>
<organism evidence="2 3">
    <name type="scientific">Shimia sagamensis</name>
    <dbReference type="NCBI Taxonomy" id="1566352"/>
    <lineage>
        <taxon>Bacteria</taxon>
        <taxon>Pseudomonadati</taxon>
        <taxon>Pseudomonadota</taxon>
        <taxon>Alphaproteobacteria</taxon>
        <taxon>Rhodobacterales</taxon>
        <taxon>Roseobacteraceae</taxon>
    </lineage>
</organism>
<dbReference type="SUPFAM" id="SSF75304">
    <property type="entry name" value="Amidase signature (AS) enzymes"/>
    <property type="match status" value="1"/>
</dbReference>
<dbReference type="Gene3D" id="3.90.1300.10">
    <property type="entry name" value="Amidase signature (AS) domain"/>
    <property type="match status" value="1"/>
</dbReference>
<proteinExistence type="predicted"/>
<comment type="caution">
    <text evidence="2">The sequence shown here is derived from an EMBL/GenBank/DDBJ whole genome shotgun (WGS) entry which is preliminary data.</text>
</comment>
<dbReference type="Pfam" id="PF01425">
    <property type="entry name" value="Amidase"/>
    <property type="match status" value="1"/>
</dbReference>
<dbReference type="InterPro" id="IPR000120">
    <property type="entry name" value="Amidase"/>
</dbReference>
<evidence type="ECO:0000313" key="2">
    <source>
        <dbReference type="EMBL" id="SMP22692.1"/>
    </source>
</evidence>
<reference evidence="2 3" key="1">
    <citation type="submission" date="2017-05" db="EMBL/GenBank/DDBJ databases">
        <authorList>
            <person name="Varghese N."/>
            <person name="Submissions S."/>
        </authorList>
    </citation>
    <scope>NUCLEOTIDE SEQUENCE [LARGE SCALE GENOMIC DNA]</scope>
    <source>
        <strain evidence="2 3">DSM 29734</strain>
    </source>
</reference>
<dbReference type="EMBL" id="FXTY01000004">
    <property type="protein sequence ID" value="SMP22692.1"/>
    <property type="molecule type" value="Genomic_DNA"/>
</dbReference>
<dbReference type="PANTHER" id="PTHR11895">
    <property type="entry name" value="TRANSAMIDASE"/>
    <property type="match status" value="1"/>
</dbReference>
<dbReference type="Proteomes" id="UP001157961">
    <property type="component" value="Unassembled WGS sequence"/>
</dbReference>